<protein>
    <recommendedName>
        <fullName evidence="5">SGNH hydrolase-type esterase domain-containing protein</fullName>
    </recommendedName>
</protein>
<proteinExistence type="inferred from homology"/>
<feature type="signal peptide" evidence="2">
    <location>
        <begin position="1"/>
        <end position="19"/>
    </location>
</feature>
<keyword evidence="2" id="KW-0732">Signal</keyword>
<dbReference type="InterPro" id="IPR035669">
    <property type="entry name" value="SGNH_plant_lipase-like"/>
</dbReference>
<evidence type="ECO:0000313" key="3">
    <source>
        <dbReference type="EMBL" id="EYU45990.1"/>
    </source>
</evidence>
<dbReference type="InterPro" id="IPR050592">
    <property type="entry name" value="GDSL_lipolytic_enzyme"/>
</dbReference>
<accession>A0A022S3X6</accession>
<dbReference type="CDD" id="cd01837">
    <property type="entry name" value="SGNH_plant_lipase_like"/>
    <property type="match status" value="1"/>
</dbReference>
<keyword evidence="4" id="KW-1185">Reference proteome</keyword>
<organism evidence="3 4">
    <name type="scientific">Erythranthe guttata</name>
    <name type="common">Yellow monkey flower</name>
    <name type="synonym">Mimulus guttatus</name>
    <dbReference type="NCBI Taxonomy" id="4155"/>
    <lineage>
        <taxon>Eukaryota</taxon>
        <taxon>Viridiplantae</taxon>
        <taxon>Streptophyta</taxon>
        <taxon>Embryophyta</taxon>
        <taxon>Tracheophyta</taxon>
        <taxon>Spermatophyta</taxon>
        <taxon>Magnoliopsida</taxon>
        <taxon>eudicotyledons</taxon>
        <taxon>Gunneridae</taxon>
        <taxon>Pentapetalae</taxon>
        <taxon>asterids</taxon>
        <taxon>lamiids</taxon>
        <taxon>Lamiales</taxon>
        <taxon>Phrymaceae</taxon>
        <taxon>Erythranthe</taxon>
    </lineage>
</organism>
<evidence type="ECO:0000256" key="2">
    <source>
        <dbReference type="SAM" id="SignalP"/>
    </source>
</evidence>
<evidence type="ECO:0000313" key="4">
    <source>
        <dbReference type="Proteomes" id="UP000030748"/>
    </source>
</evidence>
<name>A0A022S3X6_ERYGU</name>
<sequence length="356" mass="39443">MPRSSTLLFILIATIAVECNVEKPTLPKFPAILVFGDSTVDTGNNNYILTPFKGDHPPYGLDFPGSFSTGRFSNGKLVPDILASMMGLKETIPPFLDPNLSDREILTGVSFASAGSGFDELTTSLSRVIPMSKQPRLFEQYVKRVEGVVGRDEAGRILSGALVIVSAGTNDFIFNYYDVPTRRIQFVTVGMYQDFLLNKLQNMVKELYNLGCRKMVVSGLPPIGCLPIQITTKSPILRSCSRKENADAQSYNHKLEKQLLPQLEAELPRSKIVYVDSYNPLMDMINDPHKYGFVETRRGCCGTGFLEAGPLCTQLTPVCANPSQYLFWDSIHPGESTYRILSEKLSASLLTKLSLF</sequence>
<dbReference type="PANTHER" id="PTHR45642:SF30">
    <property type="entry name" value="SGNH HYDROLASE-TYPE ESTERASE DOMAIN-CONTAINING PROTEIN"/>
    <property type="match status" value="1"/>
</dbReference>
<dbReference type="FunFam" id="3.40.50.1110:FF:000003">
    <property type="entry name" value="GDSL esterase/lipase APG"/>
    <property type="match status" value="1"/>
</dbReference>
<dbReference type="InterPro" id="IPR036514">
    <property type="entry name" value="SGNH_hydro_sf"/>
</dbReference>
<dbReference type="PANTHER" id="PTHR45642">
    <property type="entry name" value="GDSL ESTERASE/LIPASE EXL3"/>
    <property type="match status" value="1"/>
</dbReference>
<dbReference type="STRING" id="4155.A0A022S3X6"/>
<dbReference type="Pfam" id="PF00657">
    <property type="entry name" value="Lipase_GDSL"/>
    <property type="match status" value="1"/>
</dbReference>
<dbReference type="SUPFAM" id="SSF52266">
    <property type="entry name" value="SGNH hydrolase"/>
    <property type="match status" value="1"/>
</dbReference>
<comment type="similarity">
    <text evidence="1">Belongs to the 'GDSL' lipolytic enzyme family.</text>
</comment>
<dbReference type="PhylomeDB" id="A0A022S3X6"/>
<dbReference type="eggNOG" id="ENOG502QSNM">
    <property type="taxonomic scope" value="Eukaryota"/>
</dbReference>
<gene>
    <name evidence="3" type="ORF">MIMGU_mgv1a026832mg</name>
</gene>
<dbReference type="AlphaFoldDB" id="A0A022S3X6"/>
<dbReference type="EMBL" id="KI630171">
    <property type="protein sequence ID" value="EYU45990.1"/>
    <property type="molecule type" value="Genomic_DNA"/>
</dbReference>
<reference evidence="3 4" key="1">
    <citation type="journal article" date="2013" name="Proc. Natl. Acad. Sci. U.S.A.">
        <title>Fine-scale variation in meiotic recombination in Mimulus inferred from population shotgun sequencing.</title>
        <authorList>
            <person name="Hellsten U."/>
            <person name="Wright K.M."/>
            <person name="Jenkins J."/>
            <person name="Shu S."/>
            <person name="Yuan Y."/>
            <person name="Wessler S.R."/>
            <person name="Schmutz J."/>
            <person name="Willis J.H."/>
            <person name="Rokhsar D.S."/>
        </authorList>
    </citation>
    <scope>NUCLEOTIDE SEQUENCE [LARGE SCALE GENOMIC DNA]</scope>
    <source>
        <strain evidence="4">cv. DUN x IM62</strain>
    </source>
</reference>
<dbReference type="GO" id="GO:0016788">
    <property type="term" value="F:hydrolase activity, acting on ester bonds"/>
    <property type="evidence" value="ECO:0007669"/>
    <property type="project" value="InterPro"/>
</dbReference>
<dbReference type="Gene3D" id="3.40.50.1110">
    <property type="entry name" value="SGNH hydrolase"/>
    <property type="match status" value="1"/>
</dbReference>
<feature type="chain" id="PRO_5001505370" description="SGNH hydrolase-type esterase domain-containing protein" evidence="2">
    <location>
        <begin position="20"/>
        <end position="356"/>
    </location>
</feature>
<evidence type="ECO:0008006" key="5">
    <source>
        <dbReference type="Google" id="ProtNLM"/>
    </source>
</evidence>
<dbReference type="InterPro" id="IPR001087">
    <property type="entry name" value="GDSL"/>
</dbReference>
<dbReference type="Proteomes" id="UP000030748">
    <property type="component" value="Unassembled WGS sequence"/>
</dbReference>
<evidence type="ECO:0000256" key="1">
    <source>
        <dbReference type="ARBA" id="ARBA00008668"/>
    </source>
</evidence>